<name>A0A177CW74_9PLEO</name>
<dbReference type="GeneID" id="28763520"/>
<feature type="region of interest" description="Disordered" evidence="1">
    <location>
        <begin position="167"/>
        <end position="189"/>
    </location>
</feature>
<proteinExistence type="predicted"/>
<feature type="compositionally biased region" description="Basic and acidic residues" evidence="1">
    <location>
        <begin position="22"/>
        <end position="32"/>
    </location>
</feature>
<dbReference type="InParanoid" id="A0A177CW74"/>
<evidence type="ECO:0000313" key="2">
    <source>
        <dbReference type="EMBL" id="OAG11120.1"/>
    </source>
</evidence>
<dbReference type="RefSeq" id="XP_018041485.1">
    <property type="nucleotide sequence ID" value="XM_018180034.1"/>
</dbReference>
<evidence type="ECO:0000256" key="1">
    <source>
        <dbReference type="SAM" id="MobiDB-lite"/>
    </source>
</evidence>
<dbReference type="Proteomes" id="UP000077069">
    <property type="component" value="Unassembled WGS sequence"/>
</dbReference>
<reference evidence="2 3" key="1">
    <citation type="submission" date="2016-05" db="EMBL/GenBank/DDBJ databases">
        <title>Comparative analysis of secretome profiles of manganese(II)-oxidizing ascomycete fungi.</title>
        <authorList>
            <consortium name="DOE Joint Genome Institute"/>
            <person name="Zeiner C.A."/>
            <person name="Purvine S.O."/>
            <person name="Zink E.M."/>
            <person name="Wu S."/>
            <person name="Pasa-Tolic L."/>
            <person name="Chaput D.L."/>
            <person name="Haridas S."/>
            <person name="Grigoriev I.V."/>
            <person name="Santelli C.M."/>
            <person name="Hansel C.M."/>
        </authorList>
    </citation>
    <scope>NUCLEOTIDE SEQUENCE [LARGE SCALE GENOMIC DNA]</scope>
    <source>
        <strain evidence="2 3">AP3s5-JAC2a</strain>
    </source>
</reference>
<feature type="region of interest" description="Disordered" evidence="1">
    <location>
        <begin position="1"/>
        <end position="74"/>
    </location>
</feature>
<dbReference type="AlphaFoldDB" id="A0A177CW74"/>
<sequence>MSCQRPPRPIDWSDRTQPNFARGDDINRERYTNETPGLRTEGLDEGRTNELGSHPNHPTRTGSQWNDVAPSSVSASTPTAVASAQIAVQDKGTVDGGNHTAIIARHLPAADAISVSSPVEASQNAVHSADTRVHECAACVVAPPGPTQAGPCCPAVPLKPRSVQSVNLPRMPAGRGPHVPTNPTSTRTPMYRVPTIQLSRDGRRVLYPTALCDVQEEPTMGLETQDSMFNGGSIGGEMLKRTDESKQLYVSRRESGIYFSHFLRLGDNT</sequence>
<evidence type="ECO:0000313" key="3">
    <source>
        <dbReference type="Proteomes" id="UP000077069"/>
    </source>
</evidence>
<gene>
    <name evidence="2" type="ORF">CC84DRAFT_1173402</name>
</gene>
<keyword evidence="3" id="KW-1185">Reference proteome</keyword>
<organism evidence="2 3">
    <name type="scientific">Paraphaeosphaeria sporulosa</name>
    <dbReference type="NCBI Taxonomy" id="1460663"/>
    <lineage>
        <taxon>Eukaryota</taxon>
        <taxon>Fungi</taxon>
        <taxon>Dikarya</taxon>
        <taxon>Ascomycota</taxon>
        <taxon>Pezizomycotina</taxon>
        <taxon>Dothideomycetes</taxon>
        <taxon>Pleosporomycetidae</taxon>
        <taxon>Pleosporales</taxon>
        <taxon>Massarineae</taxon>
        <taxon>Didymosphaeriaceae</taxon>
        <taxon>Paraphaeosphaeria</taxon>
    </lineage>
</organism>
<accession>A0A177CW74</accession>
<feature type="compositionally biased region" description="Polar residues" evidence="1">
    <location>
        <begin position="56"/>
        <end position="66"/>
    </location>
</feature>
<dbReference type="EMBL" id="KV441549">
    <property type="protein sequence ID" value="OAG11120.1"/>
    <property type="molecule type" value="Genomic_DNA"/>
</dbReference>
<protein>
    <submittedName>
        <fullName evidence="2">Uncharacterized protein</fullName>
    </submittedName>
</protein>